<dbReference type="EMBL" id="QYBC01000001">
    <property type="protein sequence ID" value="RYB07941.1"/>
    <property type="molecule type" value="Genomic_DNA"/>
</dbReference>
<gene>
    <name evidence="1" type="ORF">D3272_02185</name>
</gene>
<comment type="caution">
    <text evidence="1">The sequence shown here is derived from an EMBL/GenBank/DDBJ whole genome shotgun (WGS) entry which is preliminary data.</text>
</comment>
<dbReference type="Proteomes" id="UP000289411">
    <property type="component" value="Unassembled WGS sequence"/>
</dbReference>
<organism evidence="1 2">
    <name type="scientific">Lichenibacterium ramalinae</name>
    <dbReference type="NCBI Taxonomy" id="2316527"/>
    <lineage>
        <taxon>Bacteria</taxon>
        <taxon>Pseudomonadati</taxon>
        <taxon>Pseudomonadota</taxon>
        <taxon>Alphaproteobacteria</taxon>
        <taxon>Hyphomicrobiales</taxon>
        <taxon>Lichenihabitantaceae</taxon>
        <taxon>Lichenibacterium</taxon>
    </lineage>
</organism>
<accession>A0A4Q2RM56</accession>
<protein>
    <submittedName>
        <fullName evidence="1">Uncharacterized protein</fullName>
    </submittedName>
</protein>
<reference evidence="1 2" key="1">
    <citation type="submission" date="2018-09" db="EMBL/GenBank/DDBJ databases">
        <authorList>
            <person name="Grouzdev D.S."/>
            <person name="Krutkina M.S."/>
        </authorList>
    </citation>
    <scope>NUCLEOTIDE SEQUENCE [LARGE SCALE GENOMIC DNA]</scope>
    <source>
        <strain evidence="1 2">RmlP001</strain>
    </source>
</reference>
<sequence length="103" mass="11303">MLLQTMEAGDLRALRSCTSMTEVFDELWNDSAAFDLVLLDEVEAEADDLRSLPDSYPDVAFRVVGPPRIGGEAAPGNIACYETFEDLLHHVLPSRGLHLEQAG</sequence>
<name>A0A4Q2RM56_9HYPH</name>
<evidence type="ECO:0000313" key="1">
    <source>
        <dbReference type="EMBL" id="RYB07941.1"/>
    </source>
</evidence>
<reference evidence="1 2" key="2">
    <citation type="submission" date="2019-02" db="EMBL/GenBank/DDBJ databases">
        <title>'Lichenibacterium ramalinii' gen. nov. sp. nov., 'Lichenibacterium minor' gen. nov. sp. nov.</title>
        <authorList>
            <person name="Pankratov T."/>
        </authorList>
    </citation>
    <scope>NUCLEOTIDE SEQUENCE [LARGE SCALE GENOMIC DNA]</scope>
    <source>
        <strain evidence="1 2">RmlP001</strain>
    </source>
</reference>
<dbReference type="AlphaFoldDB" id="A0A4Q2RM56"/>
<keyword evidence="2" id="KW-1185">Reference proteome</keyword>
<proteinExistence type="predicted"/>
<evidence type="ECO:0000313" key="2">
    <source>
        <dbReference type="Proteomes" id="UP000289411"/>
    </source>
</evidence>